<feature type="active site" evidence="1">
    <location>
        <position position="120"/>
    </location>
</feature>
<evidence type="ECO:0000256" key="2">
    <source>
        <dbReference type="SAM" id="SignalP"/>
    </source>
</evidence>
<dbReference type="Pfam" id="PF13406">
    <property type="entry name" value="SLT_2"/>
    <property type="match status" value="1"/>
</dbReference>
<dbReference type="AlphaFoldDB" id="A0A4R1K410"/>
<comment type="caution">
    <text evidence="4">The sequence shown here is derived from an EMBL/GenBank/DDBJ whole genome shotgun (WGS) entry which is preliminary data.</text>
</comment>
<dbReference type="PANTHER" id="PTHR30163:SF9">
    <property type="entry name" value="MEMBRANE-BOUND LYTIC MUREIN TRANSGLYCOSYLASE B"/>
    <property type="match status" value="1"/>
</dbReference>
<dbReference type="InterPro" id="IPR023346">
    <property type="entry name" value="Lysozyme-like_dom_sf"/>
</dbReference>
<feature type="chain" id="PRO_5020943978" evidence="2">
    <location>
        <begin position="22"/>
        <end position="325"/>
    </location>
</feature>
<dbReference type="InterPro" id="IPR011757">
    <property type="entry name" value="Lytic_transglycosylase_MltB"/>
</dbReference>
<dbReference type="OrthoDB" id="9772911at2"/>
<evidence type="ECO:0000313" key="5">
    <source>
        <dbReference type="Proteomes" id="UP000295565"/>
    </source>
</evidence>
<evidence type="ECO:0000259" key="3">
    <source>
        <dbReference type="Pfam" id="PF13406"/>
    </source>
</evidence>
<dbReference type="EMBL" id="SMGD01000011">
    <property type="protein sequence ID" value="TCK58647.1"/>
    <property type="molecule type" value="Genomic_DNA"/>
</dbReference>
<dbReference type="NCBIfam" id="TIGR02282">
    <property type="entry name" value="MltB"/>
    <property type="match status" value="1"/>
</dbReference>
<dbReference type="InterPro" id="IPR031304">
    <property type="entry name" value="SLT_2"/>
</dbReference>
<evidence type="ECO:0000313" key="4">
    <source>
        <dbReference type="EMBL" id="TCK58647.1"/>
    </source>
</evidence>
<feature type="signal peptide" evidence="2">
    <location>
        <begin position="1"/>
        <end position="21"/>
    </location>
</feature>
<dbReference type="PANTHER" id="PTHR30163">
    <property type="entry name" value="MEMBRANE-BOUND LYTIC MUREIN TRANSGLYCOSYLASE B"/>
    <property type="match status" value="1"/>
</dbReference>
<dbReference type="RefSeq" id="WP_131911611.1">
    <property type="nucleotide sequence ID" value="NZ_OU594967.1"/>
</dbReference>
<reference evidence="4 5" key="1">
    <citation type="submission" date="2019-03" db="EMBL/GenBank/DDBJ databases">
        <title>Genomic Encyclopedia of Type Strains, Phase IV (KMG-IV): sequencing the most valuable type-strain genomes for metagenomic binning, comparative biology and taxonomic classification.</title>
        <authorList>
            <person name="Goeker M."/>
        </authorList>
    </citation>
    <scope>NUCLEOTIDE SEQUENCE [LARGE SCALE GENOMIC DNA]</scope>
    <source>
        <strain evidence="4 5">DSM 18577</strain>
    </source>
</reference>
<accession>A0A4R1K410</accession>
<gene>
    <name evidence="4" type="ORF">EV690_0784</name>
</gene>
<dbReference type="GO" id="GO:0008933">
    <property type="term" value="F:peptidoglycan lytic transglycosylase activity"/>
    <property type="evidence" value="ECO:0007669"/>
    <property type="project" value="TreeGrafter"/>
</dbReference>
<dbReference type="FunFam" id="1.10.8.350:FF:000001">
    <property type="entry name" value="Lytic murein transglycosylase B"/>
    <property type="match status" value="1"/>
</dbReference>
<dbReference type="Proteomes" id="UP000295565">
    <property type="component" value="Unassembled WGS sequence"/>
</dbReference>
<proteinExistence type="predicted"/>
<dbReference type="CDD" id="cd13399">
    <property type="entry name" value="Slt35-like"/>
    <property type="match status" value="1"/>
</dbReference>
<dbReference type="Gene3D" id="1.10.530.10">
    <property type="match status" value="1"/>
</dbReference>
<dbReference type="SUPFAM" id="SSF53955">
    <property type="entry name" value="Lysozyme-like"/>
    <property type="match status" value="1"/>
</dbReference>
<keyword evidence="5" id="KW-1185">Reference proteome</keyword>
<name>A0A4R1K410_9GAMM</name>
<keyword evidence="2" id="KW-0732">Signal</keyword>
<organism evidence="4 5">
    <name type="scientific">Celerinatantimonas diazotrophica</name>
    <dbReference type="NCBI Taxonomy" id="412034"/>
    <lineage>
        <taxon>Bacteria</taxon>
        <taxon>Pseudomonadati</taxon>
        <taxon>Pseudomonadota</taxon>
        <taxon>Gammaproteobacteria</taxon>
        <taxon>Celerinatantimonadaceae</taxon>
        <taxon>Celerinatantimonas</taxon>
    </lineage>
</organism>
<evidence type="ECO:0000256" key="1">
    <source>
        <dbReference type="PIRSR" id="PIRSR611757-1"/>
    </source>
</evidence>
<sequence length="325" mass="37256">MRKCFWALATASLWLSQTAVAATIDDATLARLKTLSEQTKVPLKVLSDAVAQAKQDPGVIKAINRPYEAKPWYRYQKLFVTDSRVEQGVKFWKEHAQTLARAEKTYQVPAQIIVAIIGVETRYGRFMGQYPVLDSLYTLGFHYPRRGKFFSREFASFVKLSHQQGWNLRTIDGSYAGAMGYGQFIPSSYMHYAVDFNKDGKRDIIHNPTDAIGSVANYFHQHHWQYQQPVVEPLDNASKELTNLANRKRETPYQWRELAQKGAISAQQLAPTTPVNVLALKTQADQDGYWLTFHNFYVITRYNTSPLYAMAVYQLSQKLKHAYKP</sequence>
<feature type="domain" description="Transglycosylase SLT" evidence="3">
    <location>
        <begin position="27"/>
        <end position="317"/>
    </location>
</feature>
<dbReference type="Gene3D" id="1.10.8.350">
    <property type="entry name" value="Bacterial muramidase"/>
    <property type="match status" value="1"/>
</dbReference>
<dbReference type="GO" id="GO:0009253">
    <property type="term" value="P:peptidoglycan catabolic process"/>
    <property type="evidence" value="ECO:0007669"/>
    <property type="project" value="TreeGrafter"/>
</dbReference>
<dbReference type="InterPro" id="IPR043426">
    <property type="entry name" value="MltB-like"/>
</dbReference>
<protein>
    <submittedName>
        <fullName evidence="4">Membrane-bound lytic murein transglycosylase B</fullName>
    </submittedName>
</protein>